<keyword evidence="2" id="KW-1185">Reference proteome</keyword>
<name>A0ABY6FKS9_9PSED</name>
<proteinExistence type="predicted"/>
<dbReference type="RefSeq" id="WP_263271445.1">
    <property type="nucleotide sequence ID" value="NZ_CP081201.1"/>
</dbReference>
<reference evidence="1" key="1">
    <citation type="submission" date="2021-08" db="EMBL/GenBank/DDBJ databases">
        <title>Complete genome sequence of Pseudomonas phytophila.</title>
        <authorList>
            <person name="Weir B.S."/>
            <person name="Templeton M.D."/>
            <person name="Arshed S."/>
            <person name="Andersen M.T."/>
            <person name="Jayaraman J."/>
        </authorList>
    </citation>
    <scope>NUCLEOTIDE SEQUENCE</scope>
    <source>
        <strain evidence="1">ICMP 23753</strain>
    </source>
</reference>
<evidence type="ECO:0000313" key="1">
    <source>
        <dbReference type="EMBL" id="UXZ98356.1"/>
    </source>
</evidence>
<accession>A0ABY6FKS9</accession>
<dbReference type="Proteomes" id="UP001063228">
    <property type="component" value="Chromosome"/>
</dbReference>
<evidence type="ECO:0000313" key="2">
    <source>
        <dbReference type="Proteomes" id="UP001063228"/>
    </source>
</evidence>
<sequence length="66" mass="6942">MRVANEILDQLDDMRLSTGAMDADGNSVTVSARELLADADVDIANAQEESQGFAAAVACFLPRGVD</sequence>
<gene>
    <name evidence="1" type="ORF">K3169_11075</name>
</gene>
<protein>
    <submittedName>
        <fullName evidence="1">Uncharacterized protein</fullName>
    </submittedName>
</protein>
<organism evidence="1 2">
    <name type="scientific">Pseudomonas phytophila</name>
    <dbReference type="NCBI Taxonomy" id="2867264"/>
    <lineage>
        <taxon>Bacteria</taxon>
        <taxon>Pseudomonadati</taxon>
        <taxon>Pseudomonadota</taxon>
        <taxon>Gammaproteobacteria</taxon>
        <taxon>Pseudomonadales</taxon>
        <taxon>Pseudomonadaceae</taxon>
        <taxon>Pseudomonas</taxon>
    </lineage>
</organism>
<dbReference type="EMBL" id="CP081201">
    <property type="protein sequence ID" value="UXZ98356.1"/>
    <property type="molecule type" value="Genomic_DNA"/>
</dbReference>